<feature type="transmembrane region" description="Helical" evidence="1">
    <location>
        <begin position="71"/>
        <end position="104"/>
    </location>
</feature>
<feature type="transmembrane region" description="Helical" evidence="1">
    <location>
        <begin position="7"/>
        <end position="26"/>
    </location>
</feature>
<proteinExistence type="predicted"/>
<dbReference type="AlphaFoldDB" id="A0AAJ5JQF1"/>
<dbReference type="EMBL" id="CP038865">
    <property type="protein sequence ID" value="QCA28549.1"/>
    <property type="molecule type" value="Genomic_DNA"/>
</dbReference>
<reference evidence="2 4" key="2">
    <citation type="journal article" date="2020" name="Int. J. Syst. Evol. Microbiol.">
        <title>Vagococcus xieshaowenii sp. nov., isolated from snow finch (Montifringilla taczanowskii) cloacal content.</title>
        <authorList>
            <person name="Ge Y."/>
            <person name="Yang J."/>
            <person name="Lai X.H."/>
            <person name="Zhang G."/>
            <person name="Jin D."/>
            <person name="Lu S."/>
            <person name="Wang B."/>
            <person name="Huang Y."/>
            <person name="Huang Y."/>
            <person name="Ren Z."/>
            <person name="Zhang X."/>
            <person name="Xu J."/>
        </authorList>
    </citation>
    <scope>NUCLEOTIDE SEQUENCE [LARGE SCALE GENOMIC DNA]</scope>
    <source>
        <strain evidence="2">Personal::cf-49</strain>
        <strain evidence="4">personal::cf-49</strain>
    </source>
</reference>
<protein>
    <recommendedName>
        <fullName evidence="6">Acid-resistance membrane protein</fullName>
    </recommendedName>
</protein>
<name>A0AAJ5JQF1_9ENTE</name>
<evidence type="ECO:0000313" key="3">
    <source>
        <dbReference type="EMBL" id="TFZ40643.1"/>
    </source>
</evidence>
<dbReference type="PANTHER" id="PTHR34989:SF1">
    <property type="entry name" value="PROTEIN HDED"/>
    <property type="match status" value="1"/>
</dbReference>
<feature type="transmembrane region" description="Helical" evidence="1">
    <location>
        <begin position="150"/>
        <end position="172"/>
    </location>
</feature>
<accession>A0AAJ5JQF1</accession>
<dbReference type="Proteomes" id="UP000296883">
    <property type="component" value="Chromosome"/>
</dbReference>
<organism evidence="3 5">
    <name type="scientific">Vagococcus xieshaowenii</name>
    <dbReference type="NCBI Taxonomy" id="2562451"/>
    <lineage>
        <taxon>Bacteria</taxon>
        <taxon>Bacillati</taxon>
        <taxon>Bacillota</taxon>
        <taxon>Bacilli</taxon>
        <taxon>Lactobacillales</taxon>
        <taxon>Enterococcaceae</taxon>
        <taxon>Vagococcus</taxon>
    </lineage>
</organism>
<dbReference type="InterPro" id="IPR005325">
    <property type="entry name" value="DUF308_memb"/>
</dbReference>
<sequence length="173" mass="19223">MNETKKFNWGYLIIGVLFLVVSFMSLNNPETNLLAIVMYVGFGAVAKGCFELFNRKTIPSLTGVGTNLPIWVGIIDIVIGCLMLFNLGISLAILPYVFACWFLVDSIHDLLFANVYKDINPPMYWFSIISNILGIILGILLLFNPITSAFTLAFLVGAYFMITGVTYIVAAFR</sequence>
<dbReference type="Pfam" id="PF03729">
    <property type="entry name" value="DUF308"/>
    <property type="match status" value="1"/>
</dbReference>
<evidence type="ECO:0000313" key="4">
    <source>
        <dbReference type="Proteomes" id="UP000296883"/>
    </source>
</evidence>
<dbReference type="InterPro" id="IPR052712">
    <property type="entry name" value="Acid_resist_chaperone_HdeD"/>
</dbReference>
<gene>
    <name evidence="3" type="ORF">E4031_07600</name>
    <name evidence="2" type="ORF">E4Z98_04175</name>
</gene>
<evidence type="ECO:0000256" key="1">
    <source>
        <dbReference type="SAM" id="Phobius"/>
    </source>
</evidence>
<keyword evidence="1" id="KW-1133">Transmembrane helix</keyword>
<keyword evidence="1" id="KW-0472">Membrane</keyword>
<feature type="transmembrane region" description="Helical" evidence="1">
    <location>
        <begin position="124"/>
        <end position="143"/>
    </location>
</feature>
<keyword evidence="4" id="KW-1185">Reference proteome</keyword>
<dbReference type="PANTHER" id="PTHR34989">
    <property type="entry name" value="PROTEIN HDED"/>
    <property type="match status" value="1"/>
</dbReference>
<dbReference type="GO" id="GO:0005886">
    <property type="term" value="C:plasma membrane"/>
    <property type="evidence" value="ECO:0007669"/>
    <property type="project" value="TreeGrafter"/>
</dbReference>
<dbReference type="RefSeq" id="WP_135254849.1">
    <property type="nucleotide sequence ID" value="NZ_CP038865.1"/>
</dbReference>
<keyword evidence="1" id="KW-0812">Transmembrane</keyword>
<dbReference type="EMBL" id="SRHU01000024">
    <property type="protein sequence ID" value="TFZ40643.1"/>
    <property type="molecule type" value="Genomic_DNA"/>
</dbReference>
<evidence type="ECO:0000313" key="2">
    <source>
        <dbReference type="EMBL" id="QCA28549.1"/>
    </source>
</evidence>
<feature type="transmembrane region" description="Helical" evidence="1">
    <location>
        <begin position="32"/>
        <end position="50"/>
    </location>
</feature>
<evidence type="ECO:0000313" key="5">
    <source>
        <dbReference type="Proteomes" id="UP000297725"/>
    </source>
</evidence>
<reference evidence="3 5" key="1">
    <citation type="submission" date="2019-03" db="EMBL/GenBank/DDBJ databases">
        <title>Vagococcus sp. was isolated fron gut of Carduelis flavirostris.</title>
        <authorList>
            <person name="Ge Y."/>
        </authorList>
    </citation>
    <scope>NUCLEOTIDE SEQUENCE [LARGE SCALE GENOMIC DNA]</scope>
    <source>
        <strain evidence="3 5">CF-210</strain>
    </source>
</reference>
<dbReference type="Proteomes" id="UP000297725">
    <property type="component" value="Unassembled WGS sequence"/>
</dbReference>
<evidence type="ECO:0008006" key="6">
    <source>
        <dbReference type="Google" id="ProtNLM"/>
    </source>
</evidence>